<dbReference type="GO" id="GO:0071555">
    <property type="term" value="P:cell wall organization"/>
    <property type="evidence" value="ECO:0007669"/>
    <property type="project" value="UniProtKB-KW"/>
</dbReference>
<dbReference type="SMART" id="SM00710">
    <property type="entry name" value="PbH1"/>
    <property type="match status" value="4"/>
</dbReference>
<feature type="chain" id="PRO_5044850529" description="Polygalacturonase" evidence="9">
    <location>
        <begin position="23"/>
        <end position="368"/>
    </location>
</feature>
<proteinExistence type="inferred from homology"/>
<dbReference type="EMBL" id="JBJXBP010000003">
    <property type="protein sequence ID" value="KAL3840584.1"/>
    <property type="molecule type" value="Genomic_DNA"/>
</dbReference>
<dbReference type="InterPro" id="IPR012334">
    <property type="entry name" value="Pectin_lyas_fold"/>
</dbReference>
<gene>
    <name evidence="10" type="ORF">ACJIZ3_025175</name>
</gene>
<keyword evidence="4" id="KW-0964">Secreted</keyword>
<reference evidence="10 11" key="1">
    <citation type="submission" date="2024-12" db="EMBL/GenBank/DDBJ databases">
        <title>The unique morphological basis and parallel evolutionary history of personate flowers in Penstemon.</title>
        <authorList>
            <person name="Depatie T.H."/>
            <person name="Wessinger C.A."/>
        </authorList>
    </citation>
    <scope>NUCLEOTIDE SEQUENCE [LARGE SCALE GENOMIC DNA]</scope>
    <source>
        <strain evidence="10">WTNN_2</strain>
        <tissue evidence="10">Leaf</tissue>
    </source>
</reference>
<keyword evidence="9" id="KW-0732">Signal</keyword>
<feature type="signal peptide" evidence="9">
    <location>
        <begin position="1"/>
        <end position="22"/>
    </location>
</feature>
<evidence type="ECO:0000256" key="2">
    <source>
        <dbReference type="ARBA" id="ARBA00008834"/>
    </source>
</evidence>
<dbReference type="Pfam" id="PF00295">
    <property type="entry name" value="Glyco_hydro_28"/>
    <property type="match status" value="1"/>
</dbReference>
<accession>A0ABD3TTU4</accession>
<evidence type="ECO:0000256" key="1">
    <source>
        <dbReference type="ARBA" id="ARBA00004191"/>
    </source>
</evidence>
<keyword evidence="6 8" id="KW-0326">Glycosidase</keyword>
<dbReference type="InterPro" id="IPR000743">
    <property type="entry name" value="Glyco_hydro_28"/>
</dbReference>
<evidence type="ECO:0000256" key="8">
    <source>
        <dbReference type="RuleBase" id="RU361169"/>
    </source>
</evidence>
<evidence type="ECO:0000256" key="7">
    <source>
        <dbReference type="ARBA" id="ARBA00023316"/>
    </source>
</evidence>
<dbReference type="InterPro" id="IPR011050">
    <property type="entry name" value="Pectin_lyase_fold/virulence"/>
</dbReference>
<keyword evidence="3" id="KW-0134">Cell wall</keyword>
<dbReference type="SUPFAM" id="SSF51126">
    <property type="entry name" value="Pectin lyase-like"/>
    <property type="match status" value="1"/>
</dbReference>
<sequence length="368" mass="40394">MALRSIISTTLSLVLSFYITEANVSSQTKNFNVINYSAIGDGKMDNTQDACEYHGMSIVMVPFGKYVLGSITFMGYYNGSMDFVIKGTIKAPTNPTTFKTNTWMGFRGNLDGWGHAAWPYNDCSKNCHCSHLPVRSNLKSINSKNAHINLFACYNMSINHLTLLAPQDSPNTDGIHIGDSSRINIYRSIIKTGDDCIDMVSGSRDIDISDILCGPGHSTSIDSLGGSPKREDVNRINVRNCTFVATQNGLRIKTWAPSSYSLASNMSFENIIMQNVRNPIIIDQNYCPYPPCGRKIRNITLNNIRGTSSTKVAVKINCSGSFQCKDIVLRDIDLVSDVGYGQMAAISNCTNVSGSSYGIQHPPACFTY</sequence>
<comment type="subcellular location">
    <subcellularLocation>
        <location evidence="1">Secreted</location>
        <location evidence="1">Cell wall</location>
    </subcellularLocation>
</comment>
<evidence type="ECO:0000313" key="11">
    <source>
        <dbReference type="Proteomes" id="UP001634393"/>
    </source>
</evidence>
<evidence type="ECO:0008006" key="12">
    <source>
        <dbReference type="Google" id="ProtNLM"/>
    </source>
</evidence>
<dbReference type="Gene3D" id="2.160.20.10">
    <property type="entry name" value="Single-stranded right-handed beta-helix, Pectin lyase-like"/>
    <property type="match status" value="1"/>
</dbReference>
<name>A0ABD3TTU4_9LAMI</name>
<evidence type="ECO:0000256" key="4">
    <source>
        <dbReference type="ARBA" id="ARBA00022525"/>
    </source>
</evidence>
<dbReference type="GO" id="GO:0004553">
    <property type="term" value="F:hydrolase activity, hydrolyzing O-glycosyl compounds"/>
    <property type="evidence" value="ECO:0007669"/>
    <property type="project" value="UniProtKB-ARBA"/>
</dbReference>
<comment type="caution">
    <text evidence="10">The sequence shown here is derived from an EMBL/GenBank/DDBJ whole genome shotgun (WGS) entry which is preliminary data.</text>
</comment>
<keyword evidence="7" id="KW-0961">Cell wall biogenesis/degradation</keyword>
<evidence type="ECO:0000256" key="9">
    <source>
        <dbReference type="SAM" id="SignalP"/>
    </source>
</evidence>
<evidence type="ECO:0000256" key="3">
    <source>
        <dbReference type="ARBA" id="ARBA00022512"/>
    </source>
</evidence>
<evidence type="ECO:0000313" key="10">
    <source>
        <dbReference type="EMBL" id="KAL3840584.1"/>
    </source>
</evidence>
<organism evidence="10 11">
    <name type="scientific">Penstemon smallii</name>
    <dbReference type="NCBI Taxonomy" id="265156"/>
    <lineage>
        <taxon>Eukaryota</taxon>
        <taxon>Viridiplantae</taxon>
        <taxon>Streptophyta</taxon>
        <taxon>Embryophyta</taxon>
        <taxon>Tracheophyta</taxon>
        <taxon>Spermatophyta</taxon>
        <taxon>Magnoliopsida</taxon>
        <taxon>eudicotyledons</taxon>
        <taxon>Gunneridae</taxon>
        <taxon>Pentapetalae</taxon>
        <taxon>asterids</taxon>
        <taxon>lamiids</taxon>
        <taxon>Lamiales</taxon>
        <taxon>Plantaginaceae</taxon>
        <taxon>Cheloneae</taxon>
        <taxon>Penstemon</taxon>
    </lineage>
</organism>
<keyword evidence="5 8" id="KW-0378">Hydrolase</keyword>
<dbReference type="InterPro" id="IPR006626">
    <property type="entry name" value="PbH1"/>
</dbReference>
<dbReference type="PANTHER" id="PTHR31375">
    <property type="match status" value="1"/>
</dbReference>
<protein>
    <recommendedName>
        <fullName evidence="12">Polygalacturonase</fullName>
    </recommendedName>
</protein>
<comment type="similarity">
    <text evidence="2 8">Belongs to the glycosyl hydrolase 28 family.</text>
</comment>
<keyword evidence="11" id="KW-1185">Reference proteome</keyword>
<dbReference type="AlphaFoldDB" id="A0ABD3TTU4"/>
<dbReference type="Proteomes" id="UP001634393">
    <property type="component" value="Unassembled WGS sequence"/>
</dbReference>
<evidence type="ECO:0000256" key="6">
    <source>
        <dbReference type="ARBA" id="ARBA00023295"/>
    </source>
</evidence>
<evidence type="ECO:0000256" key="5">
    <source>
        <dbReference type="ARBA" id="ARBA00022801"/>
    </source>
</evidence>